<accession>A0ABS6BEL7</accession>
<dbReference type="RefSeq" id="WP_216318163.1">
    <property type="nucleotide sequence ID" value="NZ_JAHKRT010000001.1"/>
</dbReference>
<proteinExistence type="predicted"/>
<comment type="caution">
    <text evidence="3">The sequence shown here is derived from an EMBL/GenBank/DDBJ whole genome shotgun (WGS) entry which is preliminary data.</text>
</comment>
<evidence type="ECO:0000256" key="2">
    <source>
        <dbReference type="SAM" id="SignalP"/>
    </source>
</evidence>
<dbReference type="SMART" id="SM00935">
    <property type="entry name" value="OmpH"/>
    <property type="match status" value="1"/>
</dbReference>
<reference evidence="3 4" key="1">
    <citation type="submission" date="2021-06" db="EMBL/GenBank/DDBJ databases">
        <title>Sphingomonas sp. XMGL2, whole genome shotgun sequencing project.</title>
        <authorList>
            <person name="Zhao G."/>
            <person name="Shen L."/>
        </authorList>
    </citation>
    <scope>NUCLEOTIDE SEQUENCE [LARGE SCALE GENOMIC DNA]</scope>
    <source>
        <strain evidence="3 4">XMGL2</strain>
    </source>
</reference>
<sequence>MKTMIKSAALGLAIFAAVPAAAQTGGIVTVDLNRLFSESLAAKNGATQIQTKYQGTATSQQNAFNAAATAYNTQVEAARKLVKPDGSGLPDANRAALADAQQKLQAADEALNRTQQEANAVGNFVRDQILRAAVPIAEQIRAERKVAAVIPRNEALAADPAADVTTTLMQRLDTQLKTVSIQLPQQGAPAAGAAPAPAAAAPAAPAAAPGR</sequence>
<feature type="region of interest" description="Disordered" evidence="1">
    <location>
        <begin position="188"/>
        <end position="211"/>
    </location>
</feature>
<keyword evidence="4" id="KW-1185">Reference proteome</keyword>
<dbReference type="InterPro" id="IPR005632">
    <property type="entry name" value="Chaperone_Skp"/>
</dbReference>
<gene>
    <name evidence="3" type="ORF">KOF26_00190</name>
</gene>
<protein>
    <submittedName>
        <fullName evidence="3">OmpH family outer membrane protein</fullName>
    </submittedName>
</protein>
<evidence type="ECO:0000256" key="1">
    <source>
        <dbReference type="SAM" id="MobiDB-lite"/>
    </source>
</evidence>
<evidence type="ECO:0000313" key="3">
    <source>
        <dbReference type="EMBL" id="MBU3076271.1"/>
    </source>
</evidence>
<organism evidence="3 4">
    <name type="scientific">Sphingomonas quercus</name>
    <dbReference type="NCBI Taxonomy" id="2842451"/>
    <lineage>
        <taxon>Bacteria</taxon>
        <taxon>Pseudomonadati</taxon>
        <taxon>Pseudomonadota</taxon>
        <taxon>Alphaproteobacteria</taxon>
        <taxon>Sphingomonadales</taxon>
        <taxon>Sphingomonadaceae</taxon>
        <taxon>Sphingomonas</taxon>
    </lineage>
</organism>
<evidence type="ECO:0000313" key="4">
    <source>
        <dbReference type="Proteomes" id="UP000776276"/>
    </source>
</evidence>
<dbReference type="PANTHER" id="PTHR35089">
    <property type="entry name" value="CHAPERONE PROTEIN SKP"/>
    <property type="match status" value="1"/>
</dbReference>
<dbReference type="EMBL" id="JAHKRT010000001">
    <property type="protein sequence ID" value="MBU3076271.1"/>
    <property type="molecule type" value="Genomic_DNA"/>
</dbReference>
<dbReference type="Proteomes" id="UP000776276">
    <property type="component" value="Unassembled WGS sequence"/>
</dbReference>
<dbReference type="Pfam" id="PF03938">
    <property type="entry name" value="OmpH"/>
    <property type="match status" value="1"/>
</dbReference>
<feature type="chain" id="PRO_5046976939" evidence="2">
    <location>
        <begin position="23"/>
        <end position="211"/>
    </location>
</feature>
<dbReference type="PANTHER" id="PTHR35089:SF1">
    <property type="entry name" value="CHAPERONE PROTEIN SKP"/>
    <property type="match status" value="1"/>
</dbReference>
<keyword evidence="2" id="KW-0732">Signal</keyword>
<name>A0ABS6BEL7_9SPHN</name>
<feature type="signal peptide" evidence="2">
    <location>
        <begin position="1"/>
        <end position="22"/>
    </location>
</feature>